<evidence type="ECO:0000259" key="8">
    <source>
        <dbReference type="Pfam" id="PF08281"/>
    </source>
</evidence>
<evidence type="ECO:0000256" key="5">
    <source>
        <dbReference type="ARBA" id="ARBA00023163"/>
    </source>
</evidence>
<dbReference type="EMBL" id="CP170721">
    <property type="protein sequence ID" value="XIA20211.1"/>
    <property type="molecule type" value="Genomic_DNA"/>
</dbReference>
<feature type="domain" description="RNA polymerase sigma-70 region 2" evidence="7">
    <location>
        <begin position="114"/>
        <end position="180"/>
    </location>
</feature>
<dbReference type="Pfam" id="PF04542">
    <property type="entry name" value="Sigma70_r2"/>
    <property type="match status" value="1"/>
</dbReference>
<organism evidence="9">
    <name type="scientific">Rhodanobacter sp. FW102-FHT14D07</name>
    <dbReference type="NCBI Taxonomy" id="3351462"/>
    <lineage>
        <taxon>Bacteria</taxon>
        <taxon>Pseudomonadati</taxon>
        <taxon>Pseudomonadota</taxon>
        <taxon>Gammaproteobacteria</taxon>
        <taxon>Lysobacterales</taxon>
        <taxon>Rhodanobacteraceae</taxon>
        <taxon>Rhodanobacter</taxon>
    </lineage>
</organism>
<comment type="similarity">
    <text evidence="1 6">Belongs to the sigma-70 factor family. ECF subfamily.</text>
</comment>
<dbReference type="CDD" id="cd06171">
    <property type="entry name" value="Sigma70_r4"/>
    <property type="match status" value="1"/>
</dbReference>
<reference evidence="9" key="1">
    <citation type="submission" date="2024-10" db="EMBL/GenBank/DDBJ databases">
        <authorList>
            <person name="Lesea H.P."/>
            <person name="Kuehl J.V."/>
            <person name="Chandonia J.-M."/>
        </authorList>
    </citation>
    <scope>NUCLEOTIDE SEQUENCE</scope>
    <source>
        <strain evidence="9">FW102-FHT14D07</strain>
    </source>
</reference>
<sequence length="316" mass="34823">MRRTAAVARVPQARVHRAVPRAMPAHVLPGPAARSVGHAGSRIVPGRQGPAFVSADAGRRSMPEPASRICIQIAMQGSSSSSADVTRIDYAALNDAALVLLVTHGDHEAFRYIMQRFGPHLYRIARGVLKEETEAEDIVQEAFARAYDKFDTFRGDAPLRTWLISILLNEARSRLRRRRATVGLEHVDMSSPDPFWVSRSGLGRHGGDPVSFAARAEIRLLLRDAIDELPEPYRTVFRLREIEACSVEETAARLAIKPQTVKTRLHRARRLLRKSLGTTLGNMLADSFPFLGVRCACMTAVVMAWLSAEPASGEGD</sequence>
<dbReference type="GO" id="GO:0006352">
    <property type="term" value="P:DNA-templated transcription initiation"/>
    <property type="evidence" value="ECO:0007669"/>
    <property type="project" value="InterPro"/>
</dbReference>
<dbReference type="PANTHER" id="PTHR43133">
    <property type="entry name" value="RNA POLYMERASE ECF-TYPE SIGMA FACTO"/>
    <property type="match status" value="1"/>
</dbReference>
<keyword evidence="3 6" id="KW-0731">Sigma factor</keyword>
<evidence type="ECO:0000256" key="6">
    <source>
        <dbReference type="RuleBase" id="RU000716"/>
    </source>
</evidence>
<dbReference type="SUPFAM" id="SSF88946">
    <property type="entry name" value="Sigma2 domain of RNA polymerase sigma factors"/>
    <property type="match status" value="1"/>
</dbReference>
<keyword evidence="4 6" id="KW-0238">DNA-binding</keyword>
<evidence type="ECO:0000256" key="1">
    <source>
        <dbReference type="ARBA" id="ARBA00010641"/>
    </source>
</evidence>
<dbReference type="InterPro" id="IPR013325">
    <property type="entry name" value="RNA_pol_sigma_r2"/>
</dbReference>
<dbReference type="NCBIfam" id="NF008888">
    <property type="entry name" value="PRK11922.1"/>
    <property type="match status" value="1"/>
</dbReference>
<accession>A0AB74UVE6</accession>
<proteinExistence type="inferred from homology"/>
<dbReference type="SUPFAM" id="SSF88659">
    <property type="entry name" value="Sigma3 and sigma4 domains of RNA polymerase sigma factors"/>
    <property type="match status" value="1"/>
</dbReference>
<dbReference type="Gene3D" id="1.10.10.10">
    <property type="entry name" value="Winged helix-like DNA-binding domain superfamily/Winged helix DNA-binding domain"/>
    <property type="match status" value="1"/>
</dbReference>
<evidence type="ECO:0000256" key="3">
    <source>
        <dbReference type="ARBA" id="ARBA00023082"/>
    </source>
</evidence>
<dbReference type="InterPro" id="IPR000838">
    <property type="entry name" value="RNA_pol_sigma70_ECF_CS"/>
</dbReference>
<dbReference type="InterPro" id="IPR014284">
    <property type="entry name" value="RNA_pol_sigma-70_dom"/>
</dbReference>
<dbReference type="GO" id="GO:0003677">
    <property type="term" value="F:DNA binding"/>
    <property type="evidence" value="ECO:0007669"/>
    <property type="project" value="UniProtKB-KW"/>
</dbReference>
<dbReference type="GO" id="GO:0016987">
    <property type="term" value="F:sigma factor activity"/>
    <property type="evidence" value="ECO:0007669"/>
    <property type="project" value="UniProtKB-KW"/>
</dbReference>
<dbReference type="InterPro" id="IPR039425">
    <property type="entry name" value="RNA_pol_sigma-70-like"/>
</dbReference>
<evidence type="ECO:0000259" key="7">
    <source>
        <dbReference type="Pfam" id="PF04542"/>
    </source>
</evidence>
<dbReference type="NCBIfam" id="TIGR02937">
    <property type="entry name" value="sigma70-ECF"/>
    <property type="match status" value="1"/>
</dbReference>
<evidence type="ECO:0000313" key="9">
    <source>
        <dbReference type="EMBL" id="XIA20211.1"/>
    </source>
</evidence>
<keyword evidence="2 6" id="KW-0805">Transcription regulation</keyword>
<dbReference type="InterPro" id="IPR013249">
    <property type="entry name" value="RNA_pol_sigma70_r4_t2"/>
</dbReference>
<dbReference type="Gene3D" id="1.10.1740.10">
    <property type="match status" value="1"/>
</dbReference>
<dbReference type="AlphaFoldDB" id="A0AB74UVE6"/>
<evidence type="ECO:0000256" key="4">
    <source>
        <dbReference type="ARBA" id="ARBA00023125"/>
    </source>
</evidence>
<dbReference type="InterPro" id="IPR036388">
    <property type="entry name" value="WH-like_DNA-bd_sf"/>
</dbReference>
<dbReference type="InterPro" id="IPR013324">
    <property type="entry name" value="RNA_pol_sigma_r3/r4-like"/>
</dbReference>
<dbReference type="Pfam" id="PF08281">
    <property type="entry name" value="Sigma70_r4_2"/>
    <property type="match status" value="1"/>
</dbReference>
<gene>
    <name evidence="9" type="ORF">ACFYG5_08830</name>
</gene>
<dbReference type="InterPro" id="IPR007627">
    <property type="entry name" value="RNA_pol_sigma70_r2"/>
</dbReference>
<protein>
    <recommendedName>
        <fullName evidence="6">RNA polymerase sigma factor</fullName>
    </recommendedName>
</protein>
<name>A0AB74UVE6_9GAMM</name>
<dbReference type="PANTHER" id="PTHR43133:SF51">
    <property type="entry name" value="RNA POLYMERASE SIGMA FACTOR"/>
    <property type="match status" value="1"/>
</dbReference>
<keyword evidence="5 6" id="KW-0804">Transcription</keyword>
<dbReference type="RefSeq" id="WP_395117898.1">
    <property type="nucleotide sequence ID" value="NZ_CP170721.1"/>
</dbReference>
<feature type="domain" description="RNA polymerase sigma factor 70 region 4 type 2" evidence="8">
    <location>
        <begin position="220"/>
        <end position="272"/>
    </location>
</feature>
<dbReference type="PROSITE" id="PS01063">
    <property type="entry name" value="SIGMA70_ECF"/>
    <property type="match status" value="1"/>
</dbReference>
<evidence type="ECO:0000256" key="2">
    <source>
        <dbReference type="ARBA" id="ARBA00023015"/>
    </source>
</evidence>